<dbReference type="EMBL" id="MU274911">
    <property type="protein sequence ID" value="KAI0089363.1"/>
    <property type="molecule type" value="Genomic_DNA"/>
</dbReference>
<accession>A0ACB8U534</accession>
<name>A0ACB8U534_9APHY</name>
<reference evidence="1" key="1">
    <citation type="journal article" date="2021" name="Environ. Microbiol.">
        <title>Gene family expansions and transcriptome signatures uncover fungal adaptations to wood decay.</title>
        <authorList>
            <person name="Hage H."/>
            <person name="Miyauchi S."/>
            <person name="Viragh M."/>
            <person name="Drula E."/>
            <person name="Min B."/>
            <person name="Chaduli D."/>
            <person name="Navarro D."/>
            <person name="Favel A."/>
            <person name="Norest M."/>
            <person name="Lesage-Meessen L."/>
            <person name="Balint B."/>
            <person name="Merenyi Z."/>
            <person name="de Eugenio L."/>
            <person name="Morin E."/>
            <person name="Martinez A.T."/>
            <person name="Baldrian P."/>
            <person name="Stursova M."/>
            <person name="Martinez M.J."/>
            <person name="Novotny C."/>
            <person name="Magnuson J.K."/>
            <person name="Spatafora J.W."/>
            <person name="Maurice S."/>
            <person name="Pangilinan J."/>
            <person name="Andreopoulos W."/>
            <person name="LaButti K."/>
            <person name="Hundley H."/>
            <person name="Na H."/>
            <person name="Kuo A."/>
            <person name="Barry K."/>
            <person name="Lipzen A."/>
            <person name="Henrissat B."/>
            <person name="Riley R."/>
            <person name="Ahrendt S."/>
            <person name="Nagy L.G."/>
            <person name="Grigoriev I.V."/>
            <person name="Martin F."/>
            <person name="Rosso M.N."/>
        </authorList>
    </citation>
    <scope>NUCLEOTIDE SEQUENCE</scope>
    <source>
        <strain evidence="1">CBS 384.51</strain>
    </source>
</reference>
<organism evidence="1 2">
    <name type="scientific">Irpex rosettiformis</name>
    <dbReference type="NCBI Taxonomy" id="378272"/>
    <lineage>
        <taxon>Eukaryota</taxon>
        <taxon>Fungi</taxon>
        <taxon>Dikarya</taxon>
        <taxon>Basidiomycota</taxon>
        <taxon>Agaricomycotina</taxon>
        <taxon>Agaricomycetes</taxon>
        <taxon>Polyporales</taxon>
        <taxon>Irpicaceae</taxon>
        <taxon>Irpex</taxon>
    </lineage>
</organism>
<dbReference type="Proteomes" id="UP001055072">
    <property type="component" value="Unassembled WGS sequence"/>
</dbReference>
<evidence type="ECO:0000313" key="2">
    <source>
        <dbReference type="Proteomes" id="UP001055072"/>
    </source>
</evidence>
<sequence length="307" mass="34686">MALGKGRRKDYLLDYHRPRIRLDKAPLPPLKPESRQCLHNLVQYVPPTPKMKYPKSRQAAVLVALFVGRMGDLYVLLSQRSSNLRSYAGDTSLPGGKREPNDRTIEWTARREAFEEIGLPLDKRKVPLLCLLEPFLAGSNLIVTPVVVLVLDNTIRPILNEAEVSLLFSHPLAALLKTETPSTDPAMLEFEYYTHNDLKEWIGLPGTYRMHRFLTGREAGGTKPIYGLTAAILIWVAVVGYGRRPDFDLFAPGQWSHEQRVAYVMKHNPVLREAQKKEGIDPNKNPDVHTFPGPYLPSIPPSIRGRL</sequence>
<keyword evidence="2" id="KW-1185">Reference proteome</keyword>
<proteinExistence type="predicted"/>
<gene>
    <name evidence="1" type="ORF">BDY19DRAFT_945479</name>
</gene>
<evidence type="ECO:0000313" key="1">
    <source>
        <dbReference type="EMBL" id="KAI0089363.1"/>
    </source>
</evidence>
<comment type="caution">
    <text evidence="1">The sequence shown here is derived from an EMBL/GenBank/DDBJ whole genome shotgun (WGS) entry which is preliminary data.</text>
</comment>
<protein>
    <submittedName>
        <fullName evidence="1">NUDIX hydrolase domain-like protein</fullName>
    </submittedName>
</protein>